<dbReference type="Gene3D" id="3.30.700.10">
    <property type="entry name" value="Glycoprotein, Type 4 Pilin"/>
    <property type="match status" value="1"/>
</dbReference>
<feature type="transmembrane region" description="Helical" evidence="1">
    <location>
        <begin position="12"/>
        <end position="38"/>
    </location>
</feature>
<keyword evidence="1" id="KW-0472">Membrane</keyword>
<evidence type="ECO:0000259" key="2">
    <source>
        <dbReference type="Pfam" id="PF07596"/>
    </source>
</evidence>
<dbReference type="KEGG" id="amuc:Pan181_37680"/>
<organism evidence="3 4">
    <name type="scientific">Aeoliella mucimassa</name>
    <dbReference type="NCBI Taxonomy" id="2527972"/>
    <lineage>
        <taxon>Bacteria</taxon>
        <taxon>Pseudomonadati</taxon>
        <taxon>Planctomycetota</taxon>
        <taxon>Planctomycetia</taxon>
        <taxon>Pirellulales</taxon>
        <taxon>Lacipirellulaceae</taxon>
        <taxon>Aeoliella</taxon>
    </lineage>
</organism>
<gene>
    <name evidence="3" type="ORF">Pan181_37680</name>
</gene>
<evidence type="ECO:0000256" key="1">
    <source>
        <dbReference type="SAM" id="Phobius"/>
    </source>
</evidence>
<accession>A0A518AS46</accession>
<dbReference type="PANTHER" id="PTHR30093">
    <property type="entry name" value="GENERAL SECRETION PATHWAY PROTEIN G"/>
    <property type="match status" value="1"/>
</dbReference>
<dbReference type="Pfam" id="PF07963">
    <property type="entry name" value="N_methyl"/>
    <property type="match status" value="1"/>
</dbReference>
<evidence type="ECO:0000313" key="4">
    <source>
        <dbReference type="Proteomes" id="UP000315750"/>
    </source>
</evidence>
<dbReference type="Pfam" id="PF07596">
    <property type="entry name" value="SBP_bac_10"/>
    <property type="match status" value="1"/>
</dbReference>
<keyword evidence="1" id="KW-0812">Transmembrane</keyword>
<dbReference type="PANTHER" id="PTHR30093:SF2">
    <property type="entry name" value="TYPE II SECRETION SYSTEM PROTEIN H"/>
    <property type="match status" value="1"/>
</dbReference>
<name>A0A518AS46_9BACT</name>
<dbReference type="InterPro" id="IPR045584">
    <property type="entry name" value="Pilin-like"/>
</dbReference>
<keyword evidence="4" id="KW-1185">Reference proteome</keyword>
<evidence type="ECO:0000313" key="3">
    <source>
        <dbReference type="EMBL" id="QDU57550.1"/>
    </source>
</evidence>
<dbReference type="EMBL" id="CP036278">
    <property type="protein sequence ID" value="QDU57550.1"/>
    <property type="molecule type" value="Genomic_DNA"/>
</dbReference>
<sequence length="351" mass="37899" precursor="true">MHRTPKDSVRRSLGFTLVELLVVIAIIGILVALLLPAVQSARESARRISCVNNLKNIGLACLNYESAKGHLPPGGVNAAGQQQSGLGWPVWILPYCEGSVVSEDAIDVFAASGDAYGSAMDQLNALIMPMYYCPSDGDIKQQQEKYLTADRRQMSYAGVSGSYYSRTGECFSSKKTGAYCVGVSDPTFAQNNYDGLLIQDWPVKLRQASDGLSNTLMIGERWYGVRAWMIGSYWRSPTDPPQGRNRAAGAPDGPQPTTALFAMKNITAAVPLNHDLNISCYVGHNNATDRPDVLDTSARSISVNDLPFGSFHPGGVNFVYGDGSVAFLPDELDLDVYVALGSRNGEEVVSE</sequence>
<feature type="domain" description="DUF1559" evidence="2">
    <location>
        <begin position="39"/>
        <end position="334"/>
    </location>
</feature>
<dbReference type="NCBIfam" id="TIGR02532">
    <property type="entry name" value="IV_pilin_GFxxxE"/>
    <property type="match status" value="1"/>
</dbReference>
<dbReference type="Proteomes" id="UP000315750">
    <property type="component" value="Chromosome"/>
</dbReference>
<dbReference type="InterPro" id="IPR011453">
    <property type="entry name" value="DUF1559"/>
</dbReference>
<dbReference type="OrthoDB" id="259319at2"/>
<proteinExistence type="predicted"/>
<dbReference type="NCBIfam" id="TIGR04294">
    <property type="entry name" value="pre_pil_HX9DG"/>
    <property type="match status" value="1"/>
</dbReference>
<dbReference type="SUPFAM" id="SSF54523">
    <property type="entry name" value="Pili subunits"/>
    <property type="match status" value="1"/>
</dbReference>
<dbReference type="InterPro" id="IPR027558">
    <property type="entry name" value="Pre_pil_HX9DG_C"/>
</dbReference>
<protein>
    <recommendedName>
        <fullName evidence="2">DUF1559 domain-containing protein</fullName>
    </recommendedName>
</protein>
<dbReference type="AlphaFoldDB" id="A0A518AS46"/>
<keyword evidence="1" id="KW-1133">Transmembrane helix</keyword>
<reference evidence="3 4" key="1">
    <citation type="submission" date="2019-02" db="EMBL/GenBank/DDBJ databases">
        <title>Deep-cultivation of Planctomycetes and their phenomic and genomic characterization uncovers novel biology.</title>
        <authorList>
            <person name="Wiegand S."/>
            <person name="Jogler M."/>
            <person name="Boedeker C."/>
            <person name="Pinto D."/>
            <person name="Vollmers J."/>
            <person name="Rivas-Marin E."/>
            <person name="Kohn T."/>
            <person name="Peeters S.H."/>
            <person name="Heuer A."/>
            <person name="Rast P."/>
            <person name="Oberbeckmann S."/>
            <person name="Bunk B."/>
            <person name="Jeske O."/>
            <person name="Meyerdierks A."/>
            <person name="Storesund J.E."/>
            <person name="Kallscheuer N."/>
            <person name="Luecker S."/>
            <person name="Lage O.M."/>
            <person name="Pohl T."/>
            <person name="Merkel B.J."/>
            <person name="Hornburger P."/>
            <person name="Mueller R.-W."/>
            <person name="Bruemmer F."/>
            <person name="Labrenz M."/>
            <person name="Spormann A.M."/>
            <person name="Op den Camp H."/>
            <person name="Overmann J."/>
            <person name="Amann R."/>
            <person name="Jetten M.S.M."/>
            <person name="Mascher T."/>
            <person name="Medema M.H."/>
            <person name="Devos D.P."/>
            <person name="Kaster A.-K."/>
            <person name="Ovreas L."/>
            <person name="Rohde M."/>
            <person name="Galperin M.Y."/>
            <person name="Jogler C."/>
        </authorList>
    </citation>
    <scope>NUCLEOTIDE SEQUENCE [LARGE SCALE GENOMIC DNA]</scope>
    <source>
        <strain evidence="3 4">Pan181</strain>
    </source>
</reference>
<dbReference type="InterPro" id="IPR012902">
    <property type="entry name" value="N_methyl_site"/>
</dbReference>